<protein>
    <submittedName>
        <fullName evidence="1">Uncharacterized protein</fullName>
    </submittedName>
</protein>
<reference evidence="1" key="1">
    <citation type="submission" date="2021-01" db="EMBL/GenBank/DDBJ databases">
        <authorList>
            <consortium name="Genoscope - CEA"/>
            <person name="William W."/>
        </authorList>
    </citation>
    <scope>NUCLEOTIDE SEQUENCE</scope>
</reference>
<dbReference type="AlphaFoldDB" id="A0A8S1YP14"/>
<name>A0A8S1YP14_PAROT</name>
<proteinExistence type="predicted"/>
<dbReference type="Proteomes" id="UP000683925">
    <property type="component" value="Unassembled WGS sequence"/>
</dbReference>
<evidence type="ECO:0000313" key="2">
    <source>
        <dbReference type="Proteomes" id="UP000683925"/>
    </source>
</evidence>
<comment type="caution">
    <text evidence="1">The sequence shown here is derived from an EMBL/GenBank/DDBJ whole genome shotgun (WGS) entry which is preliminary data.</text>
</comment>
<gene>
    <name evidence="1" type="ORF">POCTA_138.1.T1750005</name>
</gene>
<organism evidence="1 2">
    <name type="scientific">Paramecium octaurelia</name>
    <dbReference type="NCBI Taxonomy" id="43137"/>
    <lineage>
        <taxon>Eukaryota</taxon>
        <taxon>Sar</taxon>
        <taxon>Alveolata</taxon>
        <taxon>Ciliophora</taxon>
        <taxon>Intramacronucleata</taxon>
        <taxon>Oligohymenophorea</taxon>
        <taxon>Peniculida</taxon>
        <taxon>Parameciidae</taxon>
        <taxon>Paramecium</taxon>
    </lineage>
</organism>
<keyword evidence="2" id="KW-1185">Reference proteome</keyword>
<sequence>MVHHECEFQMIESLRTSSSKMGLDVKLQRYDIHKQKITLKFFIQILQYYQRIYKQNDQYQHLNTKLKFRVKLISDIIRKGELNQLVIPGQIRKVRNLIDQSIHFFRNQKIILRLQRHYILDCITLKCLQMRSRWNEIQILIHSNNGENDQIYY</sequence>
<accession>A0A8S1YP14</accession>
<dbReference type="EMBL" id="CAJJDP010000179">
    <property type="protein sequence ID" value="CAD8214357.1"/>
    <property type="molecule type" value="Genomic_DNA"/>
</dbReference>
<evidence type="ECO:0000313" key="1">
    <source>
        <dbReference type="EMBL" id="CAD8214357.1"/>
    </source>
</evidence>